<proteinExistence type="predicted"/>
<dbReference type="InterPro" id="IPR001986">
    <property type="entry name" value="Enolpyruvate_Tfrase_dom"/>
</dbReference>
<keyword evidence="1" id="KW-0808">Transferase</keyword>
<feature type="compositionally biased region" description="Polar residues" evidence="2">
    <location>
        <begin position="1"/>
        <end position="14"/>
    </location>
</feature>
<dbReference type="InterPro" id="IPR013792">
    <property type="entry name" value="RNA3'P_cycl/enolpyr_Trfase_a/b"/>
</dbReference>
<dbReference type="Gene3D" id="3.65.10.10">
    <property type="entry name" value="Enolpyruvate transferase domain"/>
    <property type="match status" value="1"/>
</dbReference>
<dbReference type="GO" id="GO:0016765">
    <property type="term" value="F:transferase activity, transferring alkyl or aryl (other than methyl) groups"/>
    <property type="evidence" value="ECO:0007669"/>
    <property type="project" value="InterPro"/>
</dbReference>
<protein>
    <recommendedName>
        <fullName evidence="3">Enolpyruvate transferase domain-containing protein</fullName>
    </recommendedName>
</protein>
<evidence type="ECO:0000313" key="4">
    <source>
        <dbReference type="EMBL" id="SVE09571.1"/>
    </source>
</evidence>
<evidence type="ECO:0000259" key="3">
    <source>
        <dbReference type="Pfam" id="PF00275"/>
    </source>
</evidence>
<accession>A0A383APS0</accession>
<dbReference type="AlphaFoldDB" id="A0A383APS0"/>
<dbReference type="InterPro" id="IPR036968">
    <property type="entry name" value="Enolpyruvate_Tfrase_sf"/>
</dbReference>
<dbReference type="Pfam" id="PF00275">
    <property type="entry name" value="EPSP_synthase"/>
    <property type="match status" value="1"/>
</dbReference>
<gene>
    <name evidence="4" type="ORF">METZ01_LOCUS462425</name>
</gene>
<name>A0A383APS0_9ZZZZ</name>
<organism evidence="4">
    <name type="scientific">marine metagenome</name>
    <dbReference type="NCBI Taxonomy" id="408172"/>
    <lineage>
        <taxon>unclassified sequences</taxon>
        <taxon>metagenomes</taxon>
        <taxon>ecological metagenomes</taxon>
    </lineage>
</organism>
<feature type="domain" description="Enolpyruvate transferase" evidence="3">
    <location>
        <begin position="11"/>
        <end position="52"/>
    </location>
</feature>
<reference evidence="4" key="1">
    <citation type="submission" date="2018-05" db="EMBL/GenBank/DDBJ databases">
        <authorList>
            <person name="Lanie J.A."/>
            <person name="Ng W.-L."/>
            <person name="Kazmierczak K.M."/>
            <person name="Andrzejewski T.M."/>
            <person name="Davidsen T.M."/>
            <person name="Wayne K.J."/>
            <person name="Tettelin H."/>
            <person name="Glass J.I."/>
            <person name="Rusch D."/>
            <person name="Podicherti R."/>
            <person name="Tsui H.-C.T."/>
            <person name="Winkler M.E."/>
        </authorList>
    </citation>
    <scope>NUCLEOTIDE SEQUENCE</scope>
</reference>
<evidence type="ECO:0000256" key="2">
    <source>
        <dbReference type="SAM" id="MobiDB-lite"/>
    </source>
</evidence>
<feature type="region of interest" description="Disordered" evidence="2">
    <location>
        <begin position="1"/>
        <end position="22"/>
    </location>
</feature>
<evidence type="ECO:0000256" key="1">
    <source>
        <dbReference type="ARBA" id="ARBA00022679"/>
    </source>
</evidence>
<feature type="non-terminal residue" evidence="4">
    <location>
        <position position="53"/>
    </location>
</feature>
<dbReference type="SUPFAM" id="SSF55205">
    <property type="entry name" value="EPT/RTPC-like"/>
    <property type="match status" value="1"/>
</dbReference>
<dbReference type="EMBL" id="UINC01193793">
    <property type="protein sequence ID" value="SVE09571.1"/>
    <property type="molecule type" value="Genomic_DNA"/>
</dbReference>
<sequence length="53" mass="5440">MTSFKASSCHSLNGSIKVPGDKSISHRSIMLGSIANGVTNVSGFLEGEDSLAT</sequence>